<evidence type="ECO:0000313" key="3">
    <source>
        <dbReference type="Proteomes" id="UP000018890"/>
    </source>
</evidence>
<protein>
    <recommendedName>
        <fullName evidence="1">HipA-like kinase domain-containing protein</fullName>
    </recommendedName>
</protein>
<dbReference type="EMBL" id="BAUT01000035">
    <property type="protein sequence ID" value="GAE26929.1"/>
    <property type="molecule type" value="Genomic_DNA"/>
</dbReference>
<dbReference type="AlphaFoldDB" id="W4Q6F0"/>
<evidence type="ECO:0000259" key="1">
    <source>
        <dbReference type="Pfam" id="PF20613"/>
    </source>
</evidence>
<dbReference type="Pfam" id="PF20613">
    <property type="entry name" value="HipA_2"/>
    <property type="match status" value="1"/>
</dbReference>
<feature type="domain" description="HipA-like kinase" evidence="1">
    <location>
        <begin position="17"/>
        <end position="229"/>
    </location>
</feature>
<organism evidence="2 3">
    <name type="scientific">Halalkalibacter wakoensis JCM 9140</name>
    <dbReference type="NCBI Taxonomy" id="1236970"/>
    <lineage>
        <taxon>Bacteria</taxon>
        <taxon>Bacillati</taxon>
        <taxon>Bacillota</taxon>
        <taxon>Bacilli</taxon>
        <taxon>Bacillales</taxon>
        <taxon>Bacillaceae</taxon>
        <taxon>Halalkalibacter</taxon>
    </lineage>
</organism>
<dbReference type="RefSeq" id="WP_052002260.1">
    <property type="nucleotide sequence ID" value="NZ_BAUT01000035.1"/>
</dbReference>
<dbReference type="InterPro" id="IPR046748">
    <property type="entry name" value="HipA_2"/>
</dbReference>
<sequence length="247" mass="28984">MLIPVEYKSCLNKHTKNVHIITCDDQKDYVITFFLPSHEKALVNEWLGYCLARYLQLPVPSSSIVEVPNDFYEAIPELRDLPYMKHHFASLHIKDCLSDYSTNLVDKITNSEQLAGIIVLDFWLSNPGRTQKKLLVKEWRNSEYKLWIIDHAKSFGSASWKRSDLKTLPKDMNESYTHQLIASSTTKEWNLKEYLERIQSIPALLLDEILSFVPEEWSLSKEEKKRNHQKTKTPQPLCTSRINRRLY</sequence>
<evidence type="ECO:0000313" key="2">
    <source>
        <dbReference type="EMBL" id="GAE26929.1"/>
    </source>
</evidence>
<accession>W4Q6F0</accession>
<comment type="caution">
    <text evidence="2">The sequence shown here is derived from an EMBL/GenBank/DDBJ whole genome shotgun (WGS) entry which is preliminary data.</text>
</comment>
<gene>
    <name evidence="2" type="ORF">JCM9140_3037</name>
</gene>
<dbReference type="Proteomes" id="UP000018890">
    <property type="component" value="Unassembled WGS sequence"/>
</dbReference>
<reference evidence="2" key="1">
    <citation type="journal article" date="2014" name="Genome Announc.">
        <title>Draft Genome Sequences of Three Alkaliphilic Bacillus Strains, Bacillus wakoensis JCM 9140T, Bacillus akibai JCM 9157T, and Bacillus hemicellulosilyticus JCM 9152T.</title>
        <authorList>
            <person name="Yuki M."/>
            <person name="Oshima K."/>
            <person name="Suda W."/>
            <person name="Oshida Y."/>
            <person name="Kitamura K."/>
            <person name="Iida T."/>
            <person name="Hattori M."/>
            <person name="Ohkuma M."/>
        </authorList>
    </citation>
    <scope>NUCLEOTIDE SEQUENCE [LARGE SCALE GENOMIC DNA]</scope>
    <source>
        <strain evidence="2">JCM 9140</strain>
    </source>
</reference>
<proteinExistence type="predicted"/>
<name>W4Q6F0_9BACI</name>
<keyword evidence="3" id="KW-1185">Reference proteome</keyword>
<dbReference type="STRING" id="1236970.JCM9140_3037"/>